<accession>A0ACC2QWZ0</accession>
<gene>
    <name evidence="1" type="ORF">PYW08_004038</name>
</gene>
<organism evidence="1 2">
    <name type="scientific">Mythimna loreyi</name>
    <dbReference type="NCBI Taxonomy" id="667449"/>
    <lineage>
        <taxon>Eukaryota</taxon>
        <taxon>Metazoa</taxon>
        <taxon>Ecdysozoa</taxon>
        <taxon>Arthropoda</taxon>
        <taxon>Hexapoda</taxon>
        <taxon>Insecta</taxon>
        <taxon>Pterygota</taxon>
        <taxon>Neoptera</taxon>
        <taxon>Endopterygota</taxon>
        <taxon>Lepidoptera</taxon>
        <taxon>Glossata</taxon>
        <taxon>Ditrysia</taxon>
        <taxon>Noctuoidea</taxon>
        <taxon>Noctuidae</taxon>
        <taxon>Noctuinae</taxon>
        <taxon>Hadenini</taxon>
        <taxon>Mythimna</taxon>
    </lineage>
</organism>
<evidence type="ECO:0000313" key="1">
    <source>
        <dbReference type="EMBL" id="KAJ8725855.1"/>
    </source>
</evidence>
<proteinExistence type="predicted"/>
<evidence type="ECO:0000313" key="2">
    <source>
        <dbReference type="Proteomes" id="UP001231649"/>
    </source>
</evidence>
<sequence>MNSSVKAAPMLKDETMRLVQLVAANYTIIINNKATNATNNKMKDDAWKTIASQFNSSVSSFPRTPAQPRLKWDNLKKSARKRCANMRNSNMKTGGGKDYFPPDAVLDKVMSLLSNTCQGLSVEFGGDASIPSMSDLVMGDVMDVAVEGQVNVSDSYDGDSICSGGSEKAEVLKEIKLFETPPSRPENFVLNSGSGTLAKRKLKLQEELAEARIKRDNALADYLLAKKKKLDKENEQKEFIIAKLKLEVKIARLEIQHFKKINRL</sequence>
<comment type="caution">
    <text evidence="1">The sequence shown here is derived from an EMBL/GenBank/DDBJ whole genome shotgun (WGS) entry which is preliminary data.</text>
</comment>
<keyword evidence="2" id="KW-1185">Reference proteome</keyword>
<dbReference type="EMBL" id="CM056791">
    <property type="protein sequence ID" value="KAJ8725855.1"/>
    <property type="molecule type" value="Genomic_DNA"/>
</dbReference>
<name>A0ACC2QWZ0_9NEOP</name>
<dbReference type="Proteomes" id="UP001231649">
    <property type="component" value="Chromosome 15"/>
</dbReference>
<protein>
    <submittedName>
        <fullName evidence="1">Uncharacterized protein</fullName>
    </submittedName>
</protein>
<reference evidence="1" key="1">
    <citation type="submission" date="2023-03" db="EMBL/GenBank/DDBJ databases">
        <title>Chromosome-level genomes of two armyworms, Mythimna separata and Mythimna loreyi, provide insights into the biosynthesis and reception of sex pheromones.</title>
        <authorList>
            <person name="Zhao H."/>
        </authorList>
    </citation>
    <scope>NUCLEOTIDE SEQUENCE</scope>
    <source>
        <strain evidence="1">BeijingLab</strain>
    </source>
</reference>